<dbReference type="EMBL" id="ASWH01000001">
    <property type="protein sequence ID" value="EOW83274.1"/>
    <property type="molecule type" value="Genomic_DNA"/>
</dbReference>
<dbReference type="GO" id="GO:0030655">
    <property type="term" value="P:beta-lactam antibiotic catabolic process"/>
    <property type="evidence" value="ECO:0007669"/>
    <property type="project" value="InterPro"/>
</dbReference>
<gene>
    <name evidence="5" type="ORF">I592_02601</name>
    <name evidence="4" type="ORF">UKC_01366</name>
</gene>
<name>R2Y488_9ENTE</name>
<dbReference type="OrthoDB" id="9775096at2"/>
<feature type="domain" description="Beta-lactamase class A catalytic" evidence="3">
    <location>
        <begin position="180"/>
        <end position="317"/>
    </location>
</feature>
<reference evidence="5 7" key="2">
    <citation type="submission" date="2013-03" db="EMBL/GenBank/DDBJ databases">
        <title>The Genome Sequence of Enterococcus gilvus ATCC BAA-350 (PacBio/Illumina hybrid assembly).</title>
        <authorList>
            <consortium name="The Broad Institute Genomics Platform"/>
            <consortium name="The Broad Institute Genome Sequencing Center for Infectious Disease"/>
            <person name="Earl A."/>
            <person name="Russ C."/>
            <person name="Gilmore M."/>
            <person name="Surin D."/>
            <person name="Walker B."/>
            <person name="Young S."/>
            <person name="Zeng Q."/>
            <person name="Gargeya S."/>
            <person name="Fitzgerald M."/>
            <person name="Haas B."/>
            <person name="Abouelleil A."/>
            <person name="Allen A.W."/>
            <person name="Alvarado L."/>
            <person name="Arachchi H.M."/>
            <person name="Berlin A.M."/>
            <person name="Chapman S.B."/>
            <person name="Gainer-Dewar J."/>
            <person name="Goldberg J."/>
            <person name="Griggs A."/>
            <person name="Gujja S."/>
            <person name="Hansen M."/>
            <person name="Howarth C."/>
            <person name="Imamovic A."/>
            <person name="Ireland A."/>
            <person name="Larimer J."/>
            <person name="McCowan C."/>
            <person name="Murphy C."/>
            <person name="Pearson M."/>
            <person name="Poon T.W."/>
            <person name="Priest M."/>
            <person name="Roberts A."/>
            <person name="Saif S."/>
            <person name="Shea T."/>
            <person name="Sisk P."/>
            <person name="Sykes S."/>
            <person name="Wortman J."/>
            <person name="Nusbaum C."/>
            <person name="Birren B."/>
        </authorList>
    </citation>
    <scope>NUCLEOTIDE SEQUENCE [LARGE SCALE GENOMIC DNA]</scope>
    <source>
        <strain evidence="5 7">ATCC BAA-350</strain>
    </source>
</reference>
<dbReference type="SUPFAM" id="SSF56601">
    <property type="entry name" value="beta-lactamase/transpeptidase-like"/>
    <property type="match status" value="1"/>
</dbReference>
<keyword evidence="2" id="KW-1133">Transmembrane helix</keyword>
<dbReference type="AlphaFoldDB" id="R2Y488"/>
<feature type="compositionally biased region" description="Basic and acidic residues" evidence="1">
    <location>
        <begin position="72"/>
        <end position="98"/>
    </location>
</feature>
<dbReference type="InterPro" id="IPR012338">
    <property type="entry name" value="Beta-lactam/transpept-like"/>
</dbReference>
<evidence type="ECO:0000256" key="2">
    <source>
        <dbReference type="SAM" id="Phobius"/>
    </source>
</evidence>
<dbReference type="EMBL" id="AJDQ01000006">
    <property type="protein sequence ID" value="EOI57152.1"/>
    <property type="molecule type" value="Genomic_DNA"/>
</dbReference>
<dbReference type="Proteomes" id="UP000013750">
    <property type="component" value="Unassembled WGS sequence"/>
</dbReference>
<dbReference type="eggNOG" id="COG2367">
    <property type="taxonomic scope" value="Bacteria"/>
</dbReference>
<dbReference type="RefSeq" id="WP_010779785.1">
    <property type="nucleotide sequence ID" value="NZ_ASWH01000001.1"/>
</dbReference>
<dbReference type="InterPro" id="IPR000871">
    <property type="entry name" value="Beta-lactam_class-A"/>
</dbReference>
<feature type="region of interest" description="Disordered" evidence="1">
    <location>
        <begin position="38"/>
        <end position="113"/>
    </location>
</feature>
<dbReference type="PANTHER" id="PTHR35333">
    <property type="entry name" value="BETA-LACTAMASE"/>
    <property type="match status" value="1"/>
</dbReference>
<evidence type="ECO:0000259" key="3">
    <source>
        <dbReference type="Pfam" id="PF13354"/>
    </source>
</evidence>
<reference evidence="4 6" key="1">
    <citation type="submission" date="2013-02" db="EMBL/GenBank/DDBJ databases">
        <title>The Genome Sequence of Enterococcus gilvus ATCC BAA-350.</title>
        <authorList>
            <consortium name="The Broad Institute Genome Sequencing Platform"/>
            <consortium name="The Broad Institute Genome Sequencing Center for Infectious Disease"/>
            <person name="Earl A.M."/>
            <person name="Gilmore M.S."/>
            <person name="Lebreton F."/>
            <person name="Walker B."/>
            <person name="Young S.K."/>
            <person name="Zeng Q."/>
            <person name="Gargeya S."/>
            <person name="Fitzgerald M."/>
            <person name="Haas B."/>
            <person name="Abouelleil A."/>
            <person name="Alvarado L."/>
            <person name="Arachchi H.M."/>
            <person name="Berlin A.M."/>
            <person name="Chapman S.B."/>
            <person name="Dewar J."/>
            <person name="Goldberg J."/>
            <person name="Griggs A."/>
            <person name="Gujja S."/>
            <person name="Hansen M."/>
            <person name="Howarth C."/>
            <person name="Imamovic A."/>
            <person name="Larimer J."/>
            <person name="McCowan C."/>
            <person name="Murphy C."/>
            <person name="Neiman D."/>
            <person name="Pearson M."/>
            <person name="Priest M."/>
            <person name="Roberts A."/>
            <person name="Saif S."/>
            <person name="Shea T."/>
            <person name="Sisk P."/>
            <person name="Sykes S."/>
            <person name="Wortman J."/>
            <person name="Nusbaum C."/>
            <person name="Birren B."/>
        </authorList>
    </citation>
    <scope>NUCLEOTIDE SEQUENCE [LARGE SCALE GENOMIC DNA]</scope>
    <source>
        <strain evidence="4 6">ATCC BAA-350</strain>
    </source>
</reference>
<keyword evidence="7" id="KW-1185">Reference proteome</keyword>
<protein>
    <recommendedName>
        <fullName evidence="3">Beta-lactamase class A catalytic domain-containing protein</fullName>
    </recommendedName>
</protein>
<sequence>MGRHTDPNEKHLGKYIVLGAATLLLAGGAVFGVTRVFNKPEETPQQRVTAKESQASSKEKETSQSTKQATKKSSEKKKPVKKTSESSKKKKTQESSKKKEAKKKTATKTTKQAAVKIDAEKLTQSAGKVYYGVHYFKSKQEVSSNNSEPTIAANVIELFIMDYALAQPEGSNQVIQDKKLTEWLTPMIQQHDINATNVLIDHYGMDKLNDYFKAQGYTDTTLNRRMVDINVRITDEDNYTSLNDCMKLLRKLYDEREKEPQKTMLEILKGQKIRTKIPKELPKDTTVANLTGEQQSVENDIGLVLTDDQPFAIVVLTNEVSDIVKTRTAIADFSLAATKVN</sequence>
<evidence type="ECO:0000256" key="1">
    <source>
        <dbReference type="SAM" id="MobiDB-lite"/>
    </source>
</evidence>
<dbReference type="Gene3D" id="3.40.710.10">
    <property type="entry name" value="DD-peptidase/beta-lactamase superfamily"/>
    <property type="match status" value="1"/>
</dbReference>
<dbReference type="HOGENOM" id="CLU_073563_0_0_9"/>
<keyword evidence="2" id="KW-0812">Transmembrane</keyword>
<dbReference type="GO" id="GO:0008800">
    <property type="term" value="F:beta-lactamase activity"/>
    <property type="evidence" value="ECO:0007669"/>
    <property type="project" value="InterPro"/>
</dbReference>
<dbReference type="Proteomes" id="UP000014160">
    <property type="component" value="Unassembled WGS sequence"/>
</dbReference>
<organism evidence="4 6">
    <name type="scientific">Enterococcus gilvus ATCC BAA-350</name>
    <dbReference type="NCBI Taxonomy" id="1158614"/>
    <lineage>
        <taxon>Bacteria</taxon>
        <taxon>Bacillati</taxon>
        <taxon>Bacillota</taxon>
        <taxon>Bacilli</taxon>
        <taxon>Lactobacillales</taxon>
        <taxon>Enterococcaceae</taxon>
        <taxon>Enterococcus</taxon>
    </lineage>
</organism>
<dbReference type="GO" id="GO:0046677">
    <property type="term" value="P:response to antibiotic"/>
    <property type="evidence" value="ECO:0007669"/>
    <property type="project" value="InterPro"/>
</dbReference>
<proteinExistence type="predicted"/>
<dbReference type="PANTHER" id="PTHR35333:SF3">
    <property type="entry name" value="BETA-LACTAMASE-TYPE TRANSPEPTIDASE FOLD CONTAINING PROTEIN"/>
    <property type="match status" value="1"/>
</dbReference>
<dbReference type="InterPro" id="IPR045155">
    <property type="entry name" value="Beta-lactam_cat"/>
</dbReference>
<evidence type="ECO:0000313" key="4">
    <source>
        <dbReference type="EMBL" id="EOI57152.1"/>
    </source>
</evidence>
<evidence type="ECO:0000313" key="7">
    <source>
        <dbReference type="Proteomes" id="UP000014160"/>
    </source>
</evidence>
<feature type="transmembrane region" description="Helical" evidence="2">
    <location>
        <begin position="12"/>
        <end position="37"/>
    </location>
</feature>
<accession>R2Y488</accession>
<dbReference type="PATRIC" id="fig|1158614.3.peg.1378"/>
<comment type="caution">
    <text evidence="4">The sequence shown here is derived from an EMBL/GenBank/DDBJ whole genome shotgun (WGS) entry which is preliminary data.</text>
</comment>
<evidence type="ECO:0000313" key="6">
    <source>
        <dbReference type="Proteomes" id="UP000013750"/>
    </source>
</evidence>
<dbReference type="Pfam" id="PF13354">
    <property type="entry name" value="Beta-lactamase2"/>
    <property type="match status" value="1"/>
</dbReference>
<evidence type="ECO:0000313" key="5">
    <source>
        <dbReference type="EMBL" id="EOW83274.1"/>
    </source>
</evidence>
<keyword evidence="2" id="KW-0472">Membrane</keyword>